<dbReference type="AlphaFoldDB" id="K2IH81"/>
<dbReference type="RefSeq" id="WP_008485913.1">
    <property type="nucleotide sequence ID" value="NZ_AMRI01000024.1"/>
</dbReference>
<keyword evidence="1" id="KW-0812">Transmembrane</keyword>
<feature type="transmembrane region" description="Helical" evidence="1">
    <location>
        <begin position="113"/>
        <end position="139"/>
    </location>
</feature>
<accession>K2IH81</accession>
<evidence type="ECO:0008006" key="4">
    <source>
        <dbReference type="Google" id="ProtNLM"/>
    </source>
</evidence>
<comment type="caution">
    <text evidence="2">The sequence shown here is derived from an EMBL/GenBank/DDBJ whole genome shotgun (WGS) entry which is preliminary data.</text>
</comment>
<organism evidence="2 3">
    <name type="scientific">Gallaecimonas xiamenensis 3-C-1</name>
    <dbReference type="NCBI Taxonomy" id="745411"/>
    <lineage>
        <taxon>Bacteria</taxon>
        <taxon>Pseudomonadati</taxon>
        <taxon>Pseudomonadota</taxon>
        <taxon>Gammaproteobacteria</taxon>
        <taxon>Enterobacterales</taxon>
        <taxon>Gallaecimonadaceae</taxon>
        <taxon>Gallaecimonas</taxon>
    </lineage>
</organism>
<name>K2IH81_9GAMM</name>
<dbReference type="Proteomes" id="UP000006755">
    <property type="component" value="Unassembled WGS sequence"/>
</dbReference>
<keyword evidence="1" id="KW-0472">Membrane</keyword>
<dbReference type="EMBL" id="AMRI01000024">
    <property type="protein sequence ID" value="EKE69471.1"/>
    <property type="molecule type" value="Genomic_DNA"/>
</dbReference>
<dbReference type="InterPro" id="IPR018706">
    <property type="entry name" value="DUF2214_membrane"/>
</dbReference>
<proteinExistence type="predicted"/>
<feature type="transmembrane region" description="Helical" evidence="1">
    <location>
        <begin position="46"/>
        <end position="66"/>
    </location>
</feature>
<dbReference type="STRING" id="745411.B3C1_15207"/>
<sequence>MLEDALIRYLHFVGIIGLAAALVAEHLLLAPRLSGPQLRRLTRIDGLYGISALLVLGAGLTLWLGVGKPAAFYNLNGLFHLKVTLFVLLALLSIYPTLFFLKHRNSQADEVAIPKVIIMLIRTELLLLLVIPLLAVLMAKGVGLS</sequence>
<evidence type="ECO:0000313" key="3">
    <source>
        <dbReference type="Proteomes" id="UP000006755"/>
    </source>
</evidence>
<dbReference type="Pfam" id="PF09980">
    <property type="entry name" value="DUF2214"/>
    <property type="match status" value="1"/>
</dbReference>
<evidence type="ECO:0000313" key="2">
    <source>
        <dbReference type="EMBL" id="EKE69471.1"/>
    </source>
</evidence>
<dbReference type="eggNOG" id="COG3556">
    <property type="taxonomic scope" value="Bacteria"/>
</dbReference>
<feature type="transmembrane region" description="Helical" evidence="1">
    <location>
        <begin position="78"/>
        <end position="101"/>
    </location>
</feature>
<evidence type="ECO:0000256" key="1">
    <source>
        <dbReference type="SAM" id="Phobius"/>
    </source>
</evidence>
<protein>
    <recommendedName>
        <fullName evidence="4">DUF2214 family protein</fullName>
    </recommendedName>
</protein>
<reference evidence="2 3" key="1">
    <citation type="journal article" date="2012" name="J. Bacteriol.">
        <title>Genome Sequence of Gallaecimonas xiamenensis Type Strain 3-C-1.</title>
        <authorList>
            <person name="Lai Q."/>
            <person name="Wang L."/>
            <person name="Wang W."/>
            <person name="Shao Z."/>
        </authorList>
    </citation>
    <scope>NUCLEOTIDE SEQUENCE [LARGE SCALE GENOMIC DNA]</scope>
    <source>
        <strain evidence="2 3">3-C-1</strain>
    </source>
</reference>
<feature type="transmembrane region" description="Helical" evidence="1">
    <location>
        <begin position="6"/>
        <end position="25"/>
    </location>
</feature>
<keyword evidence="3" id="KW-1185">Reference proteome</keyword>
<gene>
    <name evidence="2" type="ORF">B3C1_15207</name>
</gene>
<keyword evidence="1" id="KW-1133">Transmembrane helix</keyword>